<sequence>MAFSTPSHLSVLHPPLTPISDLDQSTVAASRAGGDDVAASWQKKHGLPGIDGAVLISPTPRNSGTISFQWGNPPFRLYLTYNITTGHADGYLYFDYWPTPLTFLVALQGNLNLGVSGNFNQDVAVGSATLTRRGTSIYLFINAQTIGGNFNQEYRVYTLYSFSFEPAESQDDQAASDAKSNQVAAPAAVKAPAAGIPGIDSAFLEQIRAISAVLKVSFLSFVHPDHT</sequence>
<keyword evidence="2" id="KW-1185">Reference proteome</keyword>
<organism evidence="1 2">
    <name type="scientific">Sistotremastrum niveocremeum HHB9708</name>
    <dbReference type="NCBI Taxonomy" id="1314777"/>
    <lineage>
        <taxon>Eukaryota</taxon>
        <taxon>Fungi</taxon>
        <taxon>Dikarya</taxon>
        <taxon>Basidiomycota</taxon>
        <taxon>Agaricomycotina</taxon>
        <taxon>Agaricomycetes</taxon>
        <taxon>Sistotremastrales</taxon>
        <taxon>Sistotremastraceae</taxon>
        <taxon>Sertulicium</taxon>
        <taxon>Sertulicium niveocremeum</taxon>
    </lineage>
</organism>
<dbReference type="EMBL" id="KV419413">
    <property type="protein sequence ID" value="KZS91772.1"/>
    <property type="molecule type" value="Genomic_DNA"/>
</dbReference>
<evidence type="ECO:0000313" key="1">
    <source>
        <dbReference type="EMBL" id="KZS91772.1"/>
    </source>
</evidence>
<name>A0A164SSX2_9AGAM</name>
<gene>
    <name evidence="1" type="ORF">SISNIDRAFT_487090</name>
</gene>
<dbReference type="Proteomes" id="UP000076722">
    <property type="component" value="Unassembled WGS sequence"/>
</dbReference>
<evidence type="ECO:0000313" key="2">
    <source>
        <dbReference type="Proteomes" id="UP000076722"/>
    </source>
</evidence>
<protein>
    <submittedName>
        <fullName evidence="1">Uncharacterized protein</fullName>
    </submittedName>
</protein>
<dbReference type="AlphaFoldDB" id="A0A164SSX2"/>
<reference evidence="1 2" key="1">
    <citation type="journal article" date="2016" name="Mol. Biol. Evol.">
        <title>Comparative Genomics of Early-Diverging Mushroom-Forming Fungi Provides Insights into the Origins of Lignocellulose Decay Capabilities.</title>
        <authorList>
            <person name="Nagy L.G."/>
            <person name="Riley R."/>
            <person name="Tritt A."/>
            <person name="Adam C."/>
            <person name="Daum C."/>
            <person name="Floudas D."/>
            <person name="Sun H."/>
            <person name="Yadav J.S."/>
            <person name="Pangilinan J."/>
            <person name="Larsson K.H."/>
            <person name="Matsuura K."/>
            <person name="Barry K."/>
            <person name="Labutti K."/>
            <person name="Kuo R."/>
            <person name="Ohm R.A."/>
            <person name="Bhattacharya S.S."/>
            <person name="Shirouzu T."/>
            <person name="Yoshinaga Y."/>
            <person name="Martin F.M."/>
            <person name="Grigoriev I.V."/>
            <person name="Hibbett D.S."/>
        </authorList>
    </citation>
    <scope>NUCLEOTIDE SEQUENCE [LARGE SCALE GENOMIC DNA]</scope>
    <source>
        <strain evidence="1 2">HHB9708</strain>
    </source>
</reference>
<proteinExistence type="predicted"/>
<accession>A0A164SSX2</accession>